<dbReference type="Pfam" id="PF14907">
    <property type="entry name" value="NTP_transf_5"/>
    <property type="match status" value="1"/>
</dbReference>
<evidence type="ECO:0000313" key="2">
    <source>
        <dbReference type="Proteomes" id="UP000600449"/>
    </source>
</evidence>
<accession>A0A917Q990</accession>
<evidence type="ECO:0008006" key="3">
    <source>
        <dbReference type="Google" id="ProtNLM"/>
    </source>
</evidence>
<proteinExistence type="predicted"/>
<name>A0A917Q990_9HYPH</name>
<gene>
    <name evidence="1" type="ORF">GCM10011322_25940</name>
</gene>
<dbReference type="RefSeq" id="WP_188913630.1">
    <property type="nucleotide sequence ID" value="NZ_BMMF01000007.1"/>
</dbReference>
<keyword evidence="2" id="KW-1185">Reference proteome</keyword>
<organism evidence="1 2">
    <name type="scientific">Salinarimonas ramus</name>
    <dbReference type="NCBI Taxonomy" id="690164"/>
    <lineage>
        <taxon>Bacteria</taxon>
        <taxon>Pseudomonadati</taxon>
        <taxon>Pseudomonadota</taxon>
        <taxon>Alphaproteobacteria</taxon>
        <taxon>Hyphomicrobiales</taxon>
        <taxon>Salinarimonadaceae</taxon>
        <taxon>Salinarimonas</taxon>
    </lineage>
</organism>
<protein>
    <recommendedName>
        <fullName evidence="3">Nucleotidyltransferase family protein</fullName>
    </recommendedName>
</protein>
<comment type="caution">
    <text evidence="1">The sequence shown here is derived from an EMBL/GenBank/DDBJ whole genome shotgun (WGS) entry which is preliminary data.</text>
</comment>
<dbReference type="EMBL" id="BMMF01000007">
    <property type="protein sequence ID" value="GGK37725.1"/>
    <property type="molecule type" value="Genomic_DNA"/>
</dbReference>
<dbReference type="InterPro" id="IPR039498">
    <property type="entry name" value="NTP_transf_5"/>
</dbReference>
<sequence>MVADARAPALLDLARRNKVLHALDAVRDDLRTEVPVAMAQLDAYRLRTLAINRACLATAVRVTDALSAGGIPHALFKGPIQQMLLHGSPMLKASADVDVLVAPVDRARAAAIVESLGYRTSDARLARWWVGHLGEQHFDGPAGAPTIDLHHALHRPGSPGLRDPERLLANVRPVTVEGRAVPTLSAVDTCLVVALNVVKALLAREPCLDHVADLRRALARLDPQEARALEAAAAHQGLAETLAAARALAARLLERESPGADPLGFIDEETLVRMVVAPWMAGADAPRRRRLLYALCGRAPLRFLREAARAFAAEAVRKRLERPA</sequence>
<dbReference type="AlphaFoldDB" id="A0A917Q990"/>
<dbReference type="Proteomes" id="UP000600449">
    <property type="component" value="Unassembled WGS sequence"/>
</dbReference>
<reference evidence="1 2" key="1">
    <citation type="journal article" date="2014" name="Int. J. Syst. Evol. Microbiol.">
        <title>Complete genome sequence of Corynebacterium casei LMG S-19264T (=DSM 44701T), isolated from a smear-ripened cheese.</title>
        <authorList>
            <consortium name="US DOE Joint Genome Institute (JGI-PGF)"/>
            <person name="Walter F."/>
            <person name="Albersmeier A."/>
            <person name="Kalinowski J."/>
            <person name="Ruckert C."/>
        </authorList>
    </citation>
    <scope>NUCLEOTIDE SEQUENCE [LARGE SCALE GENOMIC DNA]</scope>
    <source>
        <strain evidence="1 2">CGMCC 1.9161</strain>
    </source>
</reference>
<evidence type="ECO:0000313" key="1">
    <source>
        <dbReference type="EMBL" id="GGK37725.1"/>
    </source>
</evidence>